<evidence type="ECO:0000256" key="4">
    <source>
        <dbReference type="ARBA" id="ARBA00023125"/>
    </source>
</evidence>
<evidence type="ECO:0000256" key="3">
    <source>
        <dbReference type="ARBA" id="ARBA00023015"/>
    </source>
</evidence>
<dbReference type="Gene3D" id="4.10.240.10">
    <property type="entry name" value="Zn(2)-C6 fungal-type DNA-binding domain"/>
    <property type="match status" value="1"/>
</dbReference>
<evidence type="ECO:0000256" key="1">
    <source>
        <dbReference type="ARBA" id="ARBA00022723"/>
    </source>
</evidence>
<evidence type="ECO:0000313" key="9">
    <source>
        <dbReference type="Proteomes" id="UP000235786"/>
    </source>
</evidence>
<name>A0A2J6QRJ9_HYAVF</name>
<sequence length="559" mass="63712">MADNYKRKRASKAKSRSGCITCKIRRVKCDEAKPNCLRCQKSGQECDGYIDFTKKKIKKIVDVTLLPKPSSGYTQSPEIRLCWQLPMTIHPSHTLRYCSEAEYRYFNIFQQRTAAELSGHLDSDVWSGWILRVCHEEDFARHAVVAIGALSAAVEVIHCGHNTSSCDRLELGAPHHKFALQQYGQALQLMQALPQPRLSLPRVSLLSCLLTTCFEIYIGDKDNALVQAQAGLDILLHHDKLGRSGITNDLCSVLSQLSDEESDILSTFARLEALVKLFGGYRQTGHSPLRDEDSAAFTKLPECFRTVRDARLCWDLSSRRVWQWRETHLQGSSISTFDFGESEVTQTLRKEDALAYRVRTELGLFLQAREKWLQAFQGLFERTRHHPGSKDFLGANTMMIEYLSTKLTVLLSGQNHETYCDDFLQDHIEIIRLARDLFEMSPRCHEKAIFAFDGSNVSALFIVATRCRDSVVRREAIDLLRKYPRREGLWDSSMAVRVSTWFMNMEESGMVDGYVPEPSRLRIVKTDLNLSARSVTVCCSKMMEGGTERVELEDVILTW</sequence>
<keyword evidence="6" id="KW-0539">Nucleus</keyword>
<dbReference type="InterPro" id="IPR021858">
    <property type="entry name" value="Fun_TF"/>
</dbReference>
<dbReference type="Pfam" id="PF11951">
    <property type="entry name" value="Fungal_trans_2"/>
    <property type="match status" value="1"/>
</dbReference>
<dbReference type="CDD" id="cd00067">
    <property type="entry name" value="GAL4"/>
    <property type="match status" value="1"/>
</dbReference>
<protein>
    <recommendedName>
        <fullName evidence="7">Zn(2)-C6 fungal-type domain-containing protein</fullName>
    </recommendedName>
</protein>
<dbReference type="Proteomes" id="UP000235786">
    <property type="component" value="Unassembled WGS sequence"/>
</dbReference>
<keyword evidence="1" id="KW-0479">Metal-binding</keyword>
<dbReference type="PROSITE" id="PS00463">
    <property type="entry name" value="ZN2_CY6_FUNGAL_1"/>
    <property type="match status" value="1"/>
</dbReference>
<reference evidence="8 9" key="1">
    <citation type="submission" date="2016-04" db="EMBL/GenBank/DDBJ databases">
        <title>A degradative enzymes factory behind the ericoid mycorrhizal symbiosis.</title>
        <authorList>
            <consortium name="DOE Joint Genome Institute"/>
            <person name="Martino E."/>
            <person name="Morin E."/>
            <person name="Grelet G."/>
            <person name="Kuo A."/>
            <person name="Kohler A."/>
            <person name="Daghino S."/>
            <person name="Barry K."/>
            <person name="Choi C."/>
            <person name="Cichocki N."/>
            <person name="Clum A."/>
            <person name="Copeland A."/>
            <person name="Hainaut M."/>
            <person name="Haridas S."/>
            <person name="Labutti K."/>
            <person name="Lindquist E."/>
            <person name="Lipzen A."/>
            <person name="Khouja H.-R."/>
            <person name="Murat C."/>
            <person name="Ohm R."/>
            <person name="Olson A."/>
            <person name="Spatafora J."/>
            <person name="Veneault-Fourrey C."/>
            <person name="Henrissat B."/>
            <person name="Grigoriev I."/>
            <person name="Martin F."/>
            <person name="Perotto S."/>
        </authorList>
    </citation>
    <scope>NUCLEOTIDE SEQUENCE [LARGE SCALE GENOMIC DNA]</scope>
    <source>
        <strain evidence="8 9">F</strain>
    </source>
</reference>
<dbReference type="GO" id="GO:0003677">
    <property type="term" value="F:DNA binding"/>
    <property type="evidence" value="ECO:0007669"/>
    <property type="project" value="UniProtKB-KW"/>
</dbReference>
<dbReference type="InterPro" id="IPR052360">
    <property type="entry name" value="Transcr_Regulatory_Proteins"/>
</dbReference>
<evidence type="ECO:0000256" key="6">
    <source>
        <dbReference type="ARBA" id="ARBA00023242"/>
    </source>
</evidence>
<evidence type="ECO:0000313" key="8">
    <source>
        <dbReference type="EMBL" id="PMD28887.1"/>
    </source>
</evidence>
<dbReference type="InterPro" id="IPR036864">
    <property type="entry name" value="Zn2-C6_fun-type_DNA-bd_sf"/>
</dbReference>
<keyword evidence="9" id="KW-1185">Reference proteome</keyword>
<keyword evidence="3" id="KW-0805">Transcription regulation</keyword>
<dbReference type="PROSITE" id="PS50048">
    <property type="entry name" value="ZN2_CY6_FUNGAL_2"/>
    <property type="match status" value="1"/>
</dbReference>
<dbReference type="Pfam" id="PF00172">
    <property type="entry name" value="Zn_clus"/>
    <property type="match status" value="1"/>
</dbReference>
<keyword evidence="5" id="KW-0804">Transcription</keyword>
<organism evidence="8 9">
    <name type="scientific">Hyaloscypha variabilis (strain UAMH 11265 / GT02V1 / F)</name>
    <name type="common">Meliniomyces variabilis</name>
    <dbReference type="NCBI Taxonomy" id="1149755"/>
    <lineage>
        <taxon>Eukaryota</taxon>
        <taxon>Fungi</taxon>
        <taxon>Dikarya</taxon>
        <taxon>Ascomycota</taxon>
        <taxon>Pezizomycotina</taxon>
        <taxon>Leotiomycetes</taxon>
        <taxon>Helotiales</taxon>
        <taxon>Hyaloscyphaceae</taxon>
        <taxon>Hyaloscypha</taxon>
        <taxon>Hyaloscypha variabilis</taxon>
    </lineage>
</organism>
<dbReference type="GO" id="GO:0000981">
    <property type="term" value="F:DNA-binding transcription factor activity, RNA polymerase II-specific"/>
    <property type="evidence" value="ECO:0007669"/>
    <property type="project" value="InterPro"/>
</dbReference>
<evidence type="ECO:0000259" key="7">
    <source>
        <dbReference type="PROSITE" id="PS50048"/>
    </source>
</evidence>
<dbReference type="AlphaFoldDB" id="A0A2J6QRJ9"/>
<gene>
    <name evidence="8" type="ORF">L207DRAFT_521297</name>
</gene>
<dbReference type="PANTHER" id="PTHR36206:SF4">
    <property type="entry name" value="HYPOTHETICAL CONSERVED PROTEIN (EUROFUNG)-RELATED"/>
    <property type="match status" value="1"/>
</dbReference>
<proteinExistence type="predicted"/>
<keyword evidence="4" id="KW-0238">DNA-binding</keyword>
<dbReference type="OrthoDB" id="2593732at2759"/>
<evidence type="ECO:0000256" key="5">
    <source>
        <dbReference type="ARBA" id="ARBA00023163"/>
    </source>
</evidence>
<dbReference type="PANTHER" id="PTHR36206">
    <property type="entry name" value="ASPERCRYPTIN BIOSYNTHESIS CLUSTER-SPECIFIC TRANSCRIPTION REGULATOR ATNN-RELATED"/>
    <property type="match status" value="1"/>
</dbReference>
<dbReference type="SUPFAM" id="SSF57701">
    <property type="entry name" value="Zn2/Cys6 DNA-binding domain"/>
    <property type="match status" value="1"/>
</dbReference>
<dbReference type="SMART" id="SM00066">
    <property type="entry name" value="GAL4"/>
    <property type="match status" value="1"/>
</dbReference>
<accession>A0A2J6QRJ9</accession>
<dbReference type="InterPro" id="IPR001138">
    <property type="entry name" value="Zn2Cys6_DnaBD"/>
</dbReference>
<dbReference type="EMBL" id="KZ613981">
    <property type="protein sequence ID" value="PMD28887.1"/>
    <property type="molecule type" value="Genomic_DNA"/>
</dbReference>
<keyword evidence="2" id="KW-0862">Zinc</keyword>
<evidence type="ECO:0000256" key="2">
    <source>
        <dbReference type="ARBA" id="ARBA00022833"/>
    </source>
</evidence>
<dbReference type="GO" id="GO:0008270">
    <property type="term" value="F:zinc ion binding"/>
    <property type="evidence" value="ECO:0007669"/>
    <property type="project" value="InterPro"/>
</dbReference>
<feature type="domain" description="Zn(2)-C6 fungal-type" evidence="7">
    <location>
        <begin position="18"/>
        <end position="46"/>
    </location>
</feature>